<dbReference type="GO" id="GO:0005524">
    <property type="term" value="F:ATP binding"/>
    <property type="evidence" value="ECO:0007669"/>
    <property type="project" value="UniProtKB-UniRule"/>
</dbReference>
<keyword evidence="7" id="KW-1133">Transmembrane helix</keyword>
<dbReference type="Pfam" id="PF00069">
    <property type="entry name" value="Pkinase"/>
    <property type="match status" value="1"/>
</dbReference>
<dbReference type="GO" id="GO:0004674">
    <property type="term" value="F:protein serine/threonine kinase activity"/>
    <property type="evidence" value="ECO:0007669"/>
    <property type="project" value="UniProtKB-KW"/>
</dbReference>
<evidence type="ECO:0000256" key="4">
    <source>
        <dbReference type="ARBA" id="ARBA00022840"/>
    </source>
</evidence>
<feature type="binding site" evidence="5">
    <location>
        <position position="86"/>
    </location>
    <ligand>
        <name>ATP</name>
        <dbReference type="ChEBI" id="CHEBI:30616"/>
    </ligand>
</feature>
<comment type="similarity">
    <text evidence="6">Belongs to the protein kinase superfamily.</text>
</comment>
<dbReference type="InterPro" id="IPR000719">
    <property type="entry name" value="Prot_kinase_dom"/>
</dbReference>
<feature type="transmembrane region" description="Helical" evidence="7">
    <location>
        <begin position="248"/>
        <end position="265"/>
    </location>
</feature>
<dbReference type="Gene3D" id="1.10.510.10">
    <property type="entry name" value="Transferase(Phosphotransferase) domain 1"/>
    <property type="match status" value="1"/>
</dbReference>
<dbReference type="GeneID" id="105040346"/>
<evidence type="ECO:0000256" key="3">
    <source>
        <dbReference type="ARBA" id="ARBA00022777"/>
    </source>
</evidence>
<dbReference type="PROSITE" id="PS00107">
    <property type="entry name" value="PROTEIN_KINASE_ATP"/>
    <property type="match status" value="1"/>
</dbReference>
<feature type="domain" description="Protein kinase" evidence="8">
    <location>
        <begin position="51"/>
        <end position="334"/>
    </location>
</feature>
<evidence type="ECO:0000256" key="6">
    <source>
        <dbReference type="RuleBase" id="RU000304"/>
    </source>
</evidence>
<keyword evidence="7" id="KW-0812">Transmembrane</keyword>
<accession>A0A6I9QYC3</accession>
<keyword evidence="4 5" id="KW-0067">ATP-binding</keyword>
<dbReference type="OrthoDB" id="4062651at2759"/>
<keyword evidence="7" id="KW-0472">Membrane</keyword>
<proteinExistence type="inferred from homology"/>
<keyword evidence="6" id="KW-0723">Serine/threonine-protein kinase</keyword>
<dbReference type="SUPFAM" id="SSF56112">
    <property type="entry name" value="Protein kinase-like (PK-like)"/>
    <property type="match status" value="1"/>
</dbReference>
<dbReference type="KEGG" id="egu:105040346"/>
<dbReference type="InParanoid" id="A0A6I9QYC3"/>
<organism evidence="9 10">
    <name type="scientific">Elaeis guineensis var. tenera</name>
    <name type="common">Oil palm</name>
    <dbReference type="NCBI Taxonomy" id="51953"/>
    <lineage>
        <taxon>Eukaryota</taxon>
        <taxon>Viridiplantae</taxon>
        <taxon>Streptophyta</taxon>
        <taxon>Embryophyta</taxon>
        <taxon>Tracheophyta</taxon>
        <taxon>Spermatophyta</taxon>
        <taxon>Magnoliopsida</taxon>
        <taxon>Liliopsida</taxon>
        <taxon>Arecaceae</taxon>
        <taxon>Arecoideae</taxon>
        <taxon>Cocoseae</taxon>
        <taxon>Elaeidinae</taxon>
        <taxon>Elaeis</taxon>
    </lineage>
</organism>
<sequence>MDWVLEGPYWFSSVKEINDENRQVVRKRRHSGQPVSILEFTESEIGHFLNQAHDTIIGEGQSARVWVGLIPDGFRHGLSAQHAAVKEYNYTSHDTFDLWEIERVHLMKLAHPNIIKLIGYCHHKPHNGQEKKVLVLEHMPGGNLNERLFHIDKWNNESVEWDKRVRILHDAAKAIKYLHGMNLIYRDLKAENILLDSDMNAKLVDFGAMIDGPRPPNAYIETPQPIGTMGYTDPSYIETGRADMGIDIYSFGVLILVVILGRRAVTTKKKTELSVKINEKYKDRPLDLLRSKKLRRDSYRRKELQSLLDLARRCLEEASKRPTCDGILREFENIQAAKTWPPSGFDMTLDSLSKGFPD</sequence>
<keyword evidence="2 5" id="KW-0547">Nucleotide-binding</keyword>
<evidence type="ECO:0000313" key="9">
    <source>
        <dbReference type="Proteomes" id="UP000504607"/>
    </source>
</evidence>
<evidence type="ECO:0000259" key="8">
    <source>
        <dbReference type="PROSITE" id="PS50011"/>
    </source>
</evidence>
<evidence type="ECO:0000313" key="10">
    <source>
        <dbReference type="RefSeq" id="XP_010915130.1"/>
    </source>
</evidence>
<evidence type="ECO:0000256" key="7">
    <source>
        <dbReference type="SAM" id="Phobius"/>
    </source>
</evidence>
<dbReference type="InterPro" id="IPR011009">
    <property type="entry name" value="Kinase-like_dom_sf"/>
</dbReference>
<dbReference type="InterPro" id="IPR050823">
    <property type="entry name" value="Plant_Ser_Thr_Prot_Kinase"/>
</dbReference>
<dbReference type="AlphaFoldDB" id="A0A6I9QYC3"/>
<evidence type="ECO:0000256" key="2">
    <source>
        <dbReference type="ARBA" id="ARBA00022741"/>
    </source>
</evidence>
<gene>
    <name evidence="10" type="primary">LOC105040346</name>
</gene>
<dbReference type="PROSITE" id="PS50011">
    <property type="entry name" value="PROTEIN_KINASE_DOM"/>
    <property type="match status" value="1"/>
</dbReference>
<keyword evidence="3 10" id="KW-0418">Kinase</keyword>
<name>A0A6I9QYC3_ELAGV</name>
<dbReference type="RefSeq" id="XP_010915130.1">
    <property type="nucleotide sequence ID" value="XM_010916828.1"/>
</dbReference>
<dbReference type="PANTHER" id="PTHR45621">
    <property type="entry name" value="OS01G0588500 PROTEIN-RELATED"/>
    <property type="match status" value="1"/>
</dbReference>
<keyword evidence="1" id="KW-0808">Transferase</keyword>
<evidence type="ECO:0000256" key="1">
    <source>
        <dbReference type="ARBA" id="ARBA00022679"/>
    </source>
</evidence>
<dbReference type="InterPro" id="IPR017441">
    <property type="entry name" value="Protein_kinase_ATP_BS"/>
</dbReference>
<dbReference type="Proteomes" id="UP000504607">
    <property type="component" value="Chromosome 3"/>
</dbReference>
<dbReference type="SMART" id="SM00220">
    <property type="entry name" value="S_TKc"/>
    <property type="match status" value="1"/>
</dbReference>
<keyword evidence="9" id="KW-1185">Reference proteome</keyword>
<dbReference type="InterPro" id="IPR008271">
    <property type="entry name" value="Ser/Thr_kinase_AS"/>
</dbReference>
<evidence type="ECO:0000256" key="5">
    <source>
        <dbReference type="PROSITE-ProRule" id="PRU10141"/>
    </source>
</evidence>
<protein>
    <submittedName>
        <fullName evidence="10">Probable serine/threonine-protein kinase PBL17</fullName>
    </submittedName>
</protein>
<reference evidence="10" key="1">
    <citation type="submission" date="2025-08" db="UniProtKB">
        <authorList>
            <consortium name="RefSeq"/>
        </authorList>
    </citation>
    <scope>IDENTIFICATION</scope>
</reference>
<dbReference type="PROSITE" id="PS00108">
    <property type="entry name" value="PROTEIN_KINASE_ST"/>
    <property type="match status" value="1"/>
</dbReference>